<feature type="domain" description="RNA polymerase sigma-70 region 2" evidence="5">
    <location>
        <begin position="47"/>
        <end position="115"/>
    </location>
</feature>
<dbReference type="PANTHER" id="PTHR30385">
    <property type="entry name" value="SIGMA FACTOR F FLAGELLAR"/>
    <property type="match status" value="1"/>
</dbReference>
<dbReference type="Gene3D" id="1.20.140.160">
    <property type="match status" value="1"/>
</dbReference>
<dbReference type="PRINTS" id="PR00046">
    <property type="entry name" value="SIGMA70FCT"/>
</dbReference>
<dbReference type="InterPro" id="IPR007630">
    <property type="entry name" value="RNA_pol_sigma70_r4"/>
</dbReference>
<protein>
    <submittedName>
        <fullName evidence="7">SigB/SigF/SigG family RNA polymerase sigma factor</fullName>
    </submittedName>
</protein>
<proteinExistence type="predicted"/>
<keyword evidence="8" id="KW-1185">Reference proteome</keyword>
<keyword evidence="4" id="KW-0804">Transcription</keyword>
<dbReference type="EMBL" id="JBIAQY010000002">
    <property type="protein sequence ID" value="MFF3567663.1"/>
    <property type="molecule type" value="Genomic_DNA"/>
</dbReference>
<evidence type="ECO:0000256" key="2">
    <source>
        <dbReference type="ARBA" id="ARBA00023082"/>
    </source>
</evidence>
<evidence type="ECO:0000259" key="6">
    <source>
        <dbReference type="Pfam" id="PF04545"/>
    </source>
</evidence>
<accession>A0ABW6RUH7</accession>
<evidence type="ECO:0000259" key="5">
    <source>
        <dbReference type="Pfam" id="PF04542"/>
    </source>
</evidence>
<dbReference type="NCBIfam" id="TIGR02980">
    <property type="entry name" value="SigBFG"/>
    <property type="match status" value="1"/>
</dbReference>
<dbReference type="Proteomes" id="UP001601992">
    <property type="component" value="Unassembled WGS sequence"/>
</dbReference>
<dbReference type="Pfam" id="PF04542">
    <property type="entry name" value="Sigma70_r2"/>
    <property type="match status" value="1"/>
</dbReference>
<keyword evidence="3" id="KW-0238">DNA-binding</keyword>
<dbReference type="InterPro" id="IPR013325">
    <property type="entry name" value="RNA_pol_sigma_r2"/>
</dbReference>
<evidence type="ECO:0000313" key="7">
    <source>
        <dbReference type="EMBL" id="MFF3567663.1"/>
    </source>
</evidence>
<dbReference type="InterPro" id="IPR007627">
    <property type="entry name" value="RNA_pol_sigma70_r2"/>
</dbReference>
<sequence length="267" mass="30185">MTSHLPTSSARSHRGNDPYDGIEPWLEKMAALPDDDPERARLRGEIIDRCLPLAEHIARRYIRRGETYEDLYQVAALGLILAVDRYDPAKAATFVSFAVPTIMGEVRRHFRDRTWAVRVPRPAKELQADIGPAVERLAHRLHRMPTNSELSTELGVDRLDMTQALLAANAYSADTIDTSPTDADRATTRITDELGSEDTGYRITDEALTVAPLLADLPFREREVLRLRFFENRTQTQIGEQIGLSQMQVCRILTHTLTRLREQAVPS</sequence>
<dbReference type="InterPro" id="IPR014322">
    <property type="entry name" value="RNA_pol_sigma-B/F/G"/>
</dbReference>
<dbReference type="NCBIfam" id="TIGR02937">
    <property type="entry name" value="sigma70-ECF"/>
    <property type="match status" value="1"/>
</dbReference>
<evidence type="ECO:0000256" key="1">
    <source>
        <dbReference type="ARBA" id="ARBA00023015"/>
    </source>
</evidence>
<dbReference type="CDD" id="cd06171">
    <property type="entry name" value="Sigma70_r4"/>
    <property type="match status" value="1"/>
</dbReference>
<comment type="caution">
    <text evidence="7">The sequence shown here is derived from an EMBL/GenBank/DDBJ whole genome shotgun (WGS) entry which is preliminary data.</text>
</comment>
<keyword evidence="2" id="KW-0731">Sigma factor</keyword>
<organism evidence="7 8">
    <name type="scientific">Nocardia jiangxiensis</name>
    <dbReference type="NCBI Taxonomy" id="282685"/>
    <lineage>
        <taxon>Bacteria</taxon>
        <taxon>Bacillati</taxon>
        <taxon>Actinomycetota</taxon>
        <taxon>Actinomycetes</taxon>
        <taxon>Mycobacteriales</taxon>
        <taxon>Nocardiaceae</taxon>
        <taxon>Nocardia</taxon>
    </lineage>
</organism>
<dbReference type="RefSeq" id="WP_040831966.1">
    <property type="nucleotide sequence ID" value="NZ_JBIAQY010000002.1"/>
</dbReference>
<evidence type="ECO:0000313" key="8">
    <source>
        <dbReference type="Proteomes" id="UP001601992"/>
    </source>
</evidence>
<evidence type="ECO:0000256" key="4">
    <source>
        <dbReference type="ARBA" id="ARBA00023163"/>
    </source>
</evidence>
<gene>
    <name evidence="7" type="ORF">ACFYXQ_07735</name>
</gene>
<reference evidence="7 8" key="1">
    <citation type="submission" date="2024-10" db="EMBL/GenBank/DDBJ databases">
        <title>The Natural Products Discovery Center: Release of the First 8490 Sequenced Strains for Exploring Actinobacteria Biosynthetic Diversity.</title>
        <authorList>
            <person name="Kalkreuter E."/>
            <person name="Kautsar S.A."/>
            <person name="Yang D."/>
            <person name="Bader C.D."/>
            <person name="Teijaro C.N."/>
            <person name="Fluegel L."/>
            <person name="Davis C.M."/>
            <person name="Simpson J.R."/>
            <person name="Lauterbach L."/>
            <person name="Steele A.D."/>
            <person name="Gui C."/>
            <person name="Meng S."/>
            <person name="Li G."/>
            <person name="Viehrig K."/>
            <person name="Ye F."/>
            <person name="Su P."/>
            <person name="Kiefer A.F."/>
            <person name="Nichols A."/>
            <person name="Cepeda A.J."/>
            <person name="Yan W."/>
            <person name="Fan B."/>
            <person name="Jiang Y."/>
            <person name="Adhikari A."/>
            <person name="Zheng C.-J."/>
            <person name="Schuster L."/>
            <person name="Cowan T.M."/>
            <person name="Smanski M.J."/>
            <person name="Chevrette M.G."/>
            <person name="De Carvalho L.P.S."/>
            <person name="Shen B."/>
        </authorList>
    </citation>
    <scope>NUCLEOTIDE SEQUENCE [LARGE SCALE GENOMIC DNA]</scope>
    <source>
        <strain evidence="7 8">NPDC002593</strain>
    </source>
</reference>
<dbReference type="InterPro" id="IPR013324">
    <property type="entry name" value="RNA_pol_sigma_r3/r4-like"/>
</dbReference>
<dbReference type="PANTHER" id="PTHR30385:SF4">
    <property type="entry name" value="RNA POLYMERASE SIGMA-E FACTOR"/>
    <property type="match status" value="1"/>
</dbReference>
<evidence type="ECO:0000256" key="3">
    <source>
        <dbReference type="ARBA" id="ARBA00023125"/>
    </source>
</evidence>
<keyword evidence="1" id="KW-0805">Transcription regulation</keyword>
<dbReference type="Pfam" id="PF04545">
    <property type="entry name" value="Sigma70_r4"/>
    <property type="match status" value="1"/>
</dbReference>
<dbReference type="InterPro" id="IPR014284">
    <property type="entry name" value="RNA_pol_sigma-70_dom"/>
</dbReference>
<dbReference type="SUPFAM" id="SSF88946">
    <property type="entry name" value="Sigma2 domain of RNA polymerase sigma factors"/>
    <property type="match status" value="1"/>
</dbReference>
<dbReference type="Gene3D" id="1.20.120.1810">
    <property type="match status" value="1"/>
</dbReference>
<name>A0ABW6RUH7_9NOCA</name>
<dbReference type="InterPro" id="IPR000943">
    <property type="entry name" value="RNA_pol_sigma70"/>
</dbReference>
<dbReference type="SUPFAM" id="SSF88659">
    <property type="entry name" value="Sigma3 and sigma4 domains of RNA polymerase sigma factors"/>
    <property type="match status" value="2"/>
</dbReference>
<feature type="domain" description="RNA polymerase sigma-70 region 4" evidence="6">
    <location>
        <begin position="213"/>
        <end position="262"/>
    </location>
</feature>